<keyword evidence="3" id="KW-1185">Reference proteome</keyword>
<dbReference type="Proteomes" id="UP000033140">
    <property type="component" value="Unassembled WGS sequence"/>
</dbReference>
<reference evidence="2 3" key="3">
    <citation type="journal article" date="2015" name="Genome Announc.">
        <title>Draft Genome Sequence of the Archiascomycetous Yeast Saitoella complicata.</title>
        <authorList>
            <person name="Yamauchi K."/>
            <person name="Kondo S."/>
            <person name="Hamamoto M."/>
            <person name="Takahashi Y."/>
            <person name="Ogura Y."/>
            <person name="Hayashi T."/>
            <person name="Nishida H."/>
        </authorList>
    </citation>
    <scope>NUCLEOTIDE SEQUENCE [LARGE SCALE GENOMIC DNA]</scope>
    <source>
        <strain evidence="2 3">NRRL Y-17804</strain>
    </source>
</reference>
<reference evidence="2 3" key="1">
    <citation type="journal article" date="2011" name="J. Gen. Appl. Microbiol.">
        <title>Draft genome sequencing of the enigmatic yeast Saitoella complicata.</title>
        <authorList>
            <person name="Nishida H."/>
            <person name="Hamamoto M."/>
            <person name="Sugiyama J."/>
        </authorList>
    </citation>
    <scope>NUCLEOTIDE SEQUENCE [LARGE SCALE GENOMIC DNA]</scope>
    <source>
        <strain evidence="2 3">NRRL Y-17804</strain>
    </source>
</reference>
<protein>
    <submittedName>
        <fullName evidence="2">Uncharacterized protein</fullName>
    </submittedName>
</protein>
<feature type="region of interest" description="Disordered" evidence="1">
    <location>
        <begin position="21"/>
        <end position="53"/>
    </location>
</feature>
<evidence type="ECO:0000313" key="3">
    <source>
        <dbReference type="Proteomes" id="UP000033140"/>
    </source>
</evidence>
<comment type="caution">
    <text evidence="2">The sequence shown here is derived from an EMBL/GenBank/DDBJ whole genome shotgun (WGS) entry which is preliminary data.</text>
</comment>
<feature type="compositionally biased region" description="Polar residues" evidence="1">
    <location>
        <begin position="23"/>
        <end position="33"/>
    </location>
</feature>
<dbReference type="AlphaFoldDB" id="A0A0E9NCR7"/>
<evidence type="ECO:0000313" key="2">
    <source>
        <dbReference type="EMBL" id="GAO47593.1"/>
    </source>
</evidence>
<name>A0A0E9NCR7_SAICN</name>
<accession>A0A0E9NCR7</accession>
<organism evidence="2 3">
    <name type="scientific">Saitoella complicata (strain BCRC 22490 / CBS 7301 / JCM 7358 / NBRC 10748 / NRRL Y-17804)</name>
    <dbReference type="NCBI Taxonomy" id="698492"/>
    <lineage>
        <taxon>Eukaryota</taxon>
        <taxon>Fungi</taxon>
        <taxon>Dikarya</taxon>
        <taxon>Ascomycota</taxon>
        <taxon>Taphrinomycotina</taxon>
        <taxon>Taphrinomycotina incertae sedis</taxon>
        <taxon>Saitoella</taxon>
    </lineage>
</organism>
<dbReference type="EMBL" id="BACD03000010">
    <property type="protein sequence ID" value="GAO47593.1"/>
    <property type="molecule type" value="Genomic_DNA"/>
</dbReference>
<sequence length="192" mass="21400">MDVNRGTHEACKQLRLTIHSLPSHENSTGQHTYTLPADPGGPGCAPYPQLPRNQTTLAGMSTYDVEVISDIESEDNSTVPSAVNVQPIIPASPQEPSTNSVLSKIVDALIQDLDAHQQLEAQRLTMERGQDQDDRCEREKRDVAQREVRDSELALREKRESGYKDFYRQRAEKHQATIAKLASIAEILARKA</sequence>
<evidence type="ECO:0000256" key="1">
    <source>
        <dbReference type="SAM" id="MobiDB-lite"/>
    </source>
</evidence>
<reference evidence="2 3" key="2">
    <citation type="journal article" date="2014" name="J. Gen. Appl. Microbiol.">
        <title>The early diverging ascomycetous budding yeast Saitoella complicata has three histone deacetylases belonging to the Clr6, Hos2, and Rpd3 lineages.</title>
        <authorList>
            <person name="Nishida H."/>
            <person name="Matsumoto T."/>
            <person name="Kondo S."/>
            <person name="Hamamoto M."/>
            <person name="Yoshikawa H."/>
        </authorList>
    </citation>
    <scope>NUCLEOTIDE SEQUENCE [LARGE SCALE GENOMIC DNA]</scope>
    <source>
        <strain evidence="2 3">NRRL Y-17804</strain>
    </source>
</reference>
<proteinExistence type="predicted"/>
<gene>
    <name evidence="2" type="ORF">G7K_1795-t1</name>
</gene>